<dbReference type="GeneID" id="25318471"/>
<dbReference type="GO" id="GO:0005634">
    <property type="term" value="C:nucleus"/>
    <property type="evidence" value="ECO:0007669"/>
    <property type="project" value="TreeGrafter"/>
</dbReference>
<dbReference type="AlphaFoldDB" id="A0A0F4YP21"/>
<evidence type="ECO:0000256" key="1">
    <source>
        <dbReference type="ARBA" id="ARBA00022801"/>
    </source>
</evidence>
<dbReference type="PANTHER" id="PTHR48070:SF6">
    <property type="entry name" value="ESTERASE OVCA2"/>
    <property type="match status" value="1"/>
</dbReference>
<keyword evidence="1" id="KW-0378">Hydrolase</keyword>
<evidence type="ECO:0000259" key="2">
    <source>
        <dbReference type="Pfam" id="PF03959"/>
    </source>
</evidence>
<evidence type="ECO:0000313" key="4">
    <source>
        <dbReference type="Proteomes" id="UP000053958"/>
    </source>
</evidence>
<keyword evidence="4" id="KW-1185">Reference proteome</keyword>
<dbReference type="Proteomes" id="UP000053958">
    <property type="component" value="Unassembled WGS sequence"/>
</dbReference>
<organism evidence="3 4">
    <name type="scientific">Rasamsonia emersonii (strain ATCC 16479 / CBS 393.64 / IMI 116815)</name>
    <dbReference type="NCBI Taxonomy" id="1408163"/>
    <lineage>
        <taxon>Eukaryota</taxon>
        <taxon>Fungi</taxon>
        <taxon>Dikarya</taxon>
        <taxon>Ascomycota</taxon>
        <taxon>Pezizomycotina</taxon>
        <taxon>Eurotiomycetes</taxon>
        <taxon>Eurotiomycetidae</taxon>
        <taxon>Eurotiales</taxon>
        <taxon>Trichocomaceae</taxon>
        <taxon>Rasamsonia</taxon>
    </lineage>
</organism>
<feature type="domain" description="Serine hydrolase" evidence="2">
    <location>
        <begin position="59"/>
        <end position="256"/>
    </location>
</feature>
<dbReference type="Gene3D" id="3.40.50.1820">
    <property type="entry name" value="alpha/beta hydrolase"/>
    <property type="match status" value="1"/>
</dbReference>
<protein>
    <recommendedName>
        <fullName evidence="2">Serine hydrolase domain-containing protein</fullName>
    </recommendedName>
</protein>
<name>A0A0F4YP21_RASE3</name>
<dbReference type="GO" id="GO:0019748">
    <property type="term" value="P:secondary metabolic process"/>
    <property type="evidence" value="ECO:0007669"/>
    <property type="project" value="TreeGrafter"/>
</dbReference>
<dbReference type="PANTHER" id="PTHR48070">
    <property type="entry name" value="ESTERASE OVCA2"/>
    <property type="match status" value="1"/>
</dbReference>
<dbReference type="InterPro" id="IPR029058">
    <property type="entry name" value="AB_hydrolase_fold"/>
</dbReference>
<dbReference type="GO" id="GO:0005737">
    <property type="term" value="C:cytoplasm"/>
    <property type="evidence" value="ECO:0007669"/>
    <property type="project" value="TreeGrafter"/>
</dbReference>
<reference evidence="3 4" key="1">
    <citation type="submission" date="2015-04" db="EMBL/GenBank/DDBJ databases">
        <authorList>
            <person name="Heijne W.H."/>
            <person name="Fedorova N.D."/>
            <person name="Nierman W.C."/>
            <person name="Vollebregt A.W."/>
            <person name="Zhao Z."/>
            <person name="Wu L."/>
            <person name="Kumar M."/>
            <person name="Stam H."/>
            <person name="van den Berg M.A."/>
            <person name="Pel H.J."/>
        </authorList>
    </citation>
    <scope>NUCLEOTIDE SEQUENCE [LARGE SCALE GENOMIC DNA]</scope>
    <source>
        <strain evidence="3 4">CBS 393.64</strain>
    </source>
</reference>
<dbReference type="Pfam" id="PF03959">
    <property type="entry name" value="FSH1"/>
    <property type="match status" value="1"/>
</dbReference>
<comment type="caution">
    <text evidence="3">The sequence shown here is derived from an EMBL/GenBank/DDBJ whole genome shotgun (WGS) entry which is preliminary data.</text>
</comment>
<dbReference type="InterPro" id="IPR005645">
    <property type="entry name" value="FSH-like_dom"/>
</dbReference>
<dbReference type="RefSeq" id="XP_013326447.1">
    <property type="nucleotide sequence ID" value="XM_013470993.1"/>
</dbReference>
<evidence type="ECO:0000313" key="3">
    <source>
        <dbReference type="EMBL" id="KKA19835.1"/>
    </source>
</evidence>
<dbReference type="GO" id="GO:0016787">
    <property type="term" value="F:hydrolase activity"/>
    <property type="evidence" value="ECO:0007669"/>
    <property type="project" value="UniProtKB-KW"/>
</dbReference>
<dbReference type="OrthoDB" id="414698at2759"/>
<proteinExistence type="predicted"/>
<gene>
    <name evidence="3" type="ORF">T310_6159</name>
</gene>
<dbReference type="InterPro" id="IPR050593">
    <property type="entry name" value="LovG"/>
</dbReference>
<dbReference type="STRING" id="1408163.A0A0F4YP21"/>
<sequence length="266" mass="30485">MNLLCEQTFLTLHSNSSKGLFCIPRVRPVQYRFPNELLPWSKLRSNAQETGPSSQLQTEDEILRLIDTEGPFDGVIGYSGGAALAAQLIIRDIRENPWKLSHERVFRWAVFINGGTPLDVFRLSDVEAKEGVIEAAESEPVKEAAAIFLRPSNVRVRQETDKQHPDYDPTQIKKDLKALQTRQLVDGRLFMTNGVMVITRYNAAIQGRLIDISTLHVRSPTVKNRHWGLELMELCEQSLVREFFHQYDHDFPRGRTENEEDCRVDP</sequence>
<accession>A0A0F4YP21</accession>
<dbReference type="EMBL" id="LASV01000311">
    <property type="protein sequence ID" value="KKA19835.1"/>
    <property type="molecule type" value="Genomic_DNA"/>
</dbReference>